<protein>
    <submittedName>
        <fullName evidence="2">Uncharacterized protein</fullName>
    </submittedName>
</protein>
<reference evidence="2" key="1">
    <citation type="submission" date="2020-04" db="EMBL/GenBank/DDBJ databases">
        <authorList>
            <person name="Alioto T."/>
            <person name="Alioto T."/>
            <person name="Gomez Garrido J."/>
        </authorList>
    </citation>
    <scope>NUCLEOTIDE SEQUENCE</scope>
    <source>
        <strain evidence="2">A484AB</strain>
    </source>
</reference>
<gene>
    <name evidence="2" type="ORF">PACLA_8A032261</name>
</gene>
<feature type="region of interest" description="Disordered" evidence="1">
    <location>
        <begin position="1"/>
        <end position="32"/>
    </location>
</feature>
<dbReference type="EMBL" id="CACRXK020000209">
    <property type="protein sequence ID" value="CAB3979560.1"/>
    <property type="molecule type" value="Genomic_DNA"/>
</dbReference>
<keyword evidence="3" id="KW-1185">Reference proteome</keyword>
<name>A0A7D9D896_PARCT</name>
<organism evidence="2 3">
    <name type="scientific">Paramuricea clavata</name>
    <name type="common">Red gorgonian</name>
    <name type="synonym">Violescent sea-whip</name>
    <dbReference type="NCBI Taxonomy" id="317549"/>
    <lineage>
        <taxon>Eukaryota</taxon>
        <taxon>Metazoa</taxon>
        <taxon>Cnidaria</taxon>
        <taxon>Anthozoa</taxon>
        <taxon>Octocorallia</taxon>
        <taxon>Malacalcyonacea</taxon>
        <taxon>Plexauridae</taxon>
        <taxon>Paramuricea</taxon>
    </lineage>
</organism>
<evidence type="ECO:0000256" key="1">
    <source>
        <dbReference type="SAM" id="MobiDB-lite"/>
    </source>
</evidence>
<accession>A0A7D9D896</accession>
<feature type="compositionally biased region" description="Low complexity" evidence="1">
    <location>
        <begin position="7"/>
        <end position="20"/>
    </location>
</feature>
<evidence type="ECO:0000313" key="2">
    <source>
        <dbReference type="EMBL" id="CAB3979560.1"/>
    </source>
</evidence>
<dbReference type="Proteomes" id="UP001152795">
    <property type="component" value="Unassembled WGS sequence"/>
</dbReference>
<dbReference type="OrthoDB" id="2122982at2759"/>
<evidence type="ECO:0000313" key="3">
    <source>
        <dbReference type="Proteomes" id="UP001152795"/>
    </source>
</evidence>
<sequence length="189" mass="20045">MLQPGHSNSNNASTSSTSNAGRSIGNASTSSTSITGCSIGTASTSSTSNAGRSIVNASTSSTSTAHNLLAGSSTNIDNCTWELIRYEGIHKGRRPHCRNPACKSEVSDGSLVIIANGMWSPPYFNAKGETFKVPSKFYFCLSSTCCMHTPTGSDVLPPQEISIKQALLHMLSSDEYKQISNLGLPFTWE</sequence>
<proteinExistence type="predicted"/>
<comment type="caution">
    <text evidence="2">The sequence shown here is derived from an EMBL/GenBank/DDBJ whole genome shotgun (WGS) entry which is preliminary data.</text>
</comment>
<dbReference type="AlphaFoldDB" id="A0A7D9D896"/>